<protein>
    <submittedName>
        <fullName evidence="4">Glycosyltransferase family 2 protein</fullName>
    </submittedName>
</protein>
<evidence type="ECO:0000313" key="5">
    <source>
        <dbReference type="Proteomes" id="UP000662088"/>
    </source>
</evidence>
<sequence length="331" mass="39168">MEEVSVIIIAYNIEQYIEKCIKSVINQTFKEIEILIVNDGSTDKTLSIINEWALKDKRIKIINQVNKGAIEARKAGLDKCNGKYVLFVDGDDWLELNAIERLYNEIEQDQADIVVYNSYIVDDFGRKIVRSFNIEIYNDKDLLKNLLIGKSSPFLWDKFIRKSFIIENKVKFPKEVSYSEDLAALVEIYSKHPKVSVLGEELYNYYQRVDSATKQLNNKSLDICKSIDFIHEVLEENKLYNIFLDELEMCIYLNLFIYVVINFNKHNAYNKSLYRMYKKKNINIIKNQYINEHIGSYNKNGQVRIRLYNRSYYLGCFYDYIRKIIKCIINK</sequence>
<dbReference type="PANTHER" id="PTHR22916">
    <property type="entry name" value="GLYCOSYLTRANSFERASE"/>
    <property type="match status" value="1"/>
</dbReference>
<dbReference type="CDD" id="cd00761">
    <property type="entry name" value="Glyco_tranf_GTA_type"/>
    <property type="match status" value="1"/>
</dbReference>
<dbReference type="Gene3D" id="3.90.550.10">
    <property type="entry name" value="Spore Coat Polysaccharide Biosynthesis Protein SpsA, Chain A"/>
    <property type="match status" value="1"/>
</dbReference>
<name>A0A8I0DNB2_9CLOT</name>
<evidence type="ECO:0000256" key="2">
    <source>
        <dbReference type="ARBA" id="ARBA00022679"/>
    </source>
</evidence>
<reference evidence="4" key="1">
    <citation type="submission" date="2020-08" db="EMBL/GenBank/DDBJ databases">
        <title>Genome public.</title>
        <authorList>
            <person name="Liu C."/>
            <person name="Sun Q."/>
        </authorList>
    </citation>
    <scope>NUCLEOTIDE SEQUENCE</scope>
    <source>
        <strain evidence="4">NSJ-42</strain>
    </source>
</reference>
<comment type="caution">
    <text evidence="4">The sequence shown here is derived from an EMBL/GenBank/DDBJ whole genome shotgun (WGS) entry which is preliminary data.</text>
</comment>
<dbReference type="SUPFAM" id="SSF53448">
    <property type="entry name" value="Nucleotide-diphospho-sugar transferases"/>
    <property type="match status" value="1"/>
</dbReference>
<dbReference type="Proteomes" id="UP000662088">
    <property type="component" value="Unassembled WGS sequence"/>
</dbReference>
<organism evidence="4 5">
    <name type="scientific">Clostridium lentum</name>
    <dbReference type="NCBI Taxonomy" id="2763037"/>
    <lineage>
        <taxon>Bacteria</taxon>
        <taxon>Bacillati</taxon>
        <taxon>Bacillota</taxon>
        <taxon>Clostridia</taxon>
        <taxon>Eubacteriales</taxon>
        <taxon>Clostridiaceae</taxon>
        <taxon>Clostridium</taxon>
    </lineage>
</organism>
<dbReference type="AlphaFoldDB" id="A0A8I0DNB2"/>
<dbReference type="InterPro" id="IPR001173">
    <property type="entry name" value="Glyco_trans_2-like"/>
</dbReference>
<keyword evidence="5" id="KW-1185">Reference proteome</keyword>
<feature type="domain" description="Glycosyltransferase 2-like" evidence="3">
    <location>
        <begin position="5"/>
        <end position="157"/>
    </location>
</feature>
<evidence type="ECO:0000313" key="4">
    <source>
        <dbReference type="EMBL" id="MBC5638951.1"/>
    </source>
</evidence>
<accession>A0A8I0DNB2</accession>
<dbReference type="EMBL" id="JACOOQ010000001">
    <property type="protein sequence ID" value="MBC5638951.1"/>
    <property type="molecule type" value="Genomic_DNA"/>
</dbReference>
<evidence type="ECO:0000256" key="1">
    <source>
        <dbReference type="ARBA" id="ARBA00022676"/>
    </source>
</evidence>
<evidence type="ECO:0000259" key="3">
    <source>
        <dbReference type="Pfam" id="PF00535"/>
    </source>
</evidence>
<dbReference type="GO" id="GO:0016757">
    <property type="term" value="F:glycosyltransferase activity"/>
    <property type="evidence" value="ECO:0007669"/>
    <property type="project" value="UniProtKB-KW"/>
</dbReference>
<dbReference type="InterPro" id="IPR029044">
    <property type="entry name" value="Nucleotide-diphossugar_trans"/>
</dbReference>
<proteinExistence type="predicted"/>
<keyword evidence="1" id="KW-0328">Glycosyltransferase</keyword>
<dbReference type="RefSeq" id="WP_022212201.1">
    <property type="nucleotide sequence ID" value="NZ_JACOOQ010000001.1"/>
</dbReference>
<gene>
    <name evidence="4" type="ORF">H8R92_00620</name>
</gene>
<dbReference type="Pfam" id="PF00535">
    <property type="entry name" value="Glycos_transf_2"/>
    <property type="match status" value="1"/>
</dbReference>
<dbReference type="PANTHER" id="PTHR22916:SF51">
    <property type="entry name" value="GLYCOSYLTRANSFERASE EPSH-RELATED"/>
    <property type="match status" value="1"/>
</dbReference>
<keyword evidence="2 4" id="KW-0808">Transferase</keyword>